<evidence type="ECO:0000313" key="2">
    <source>
        <dbReference type="EMBL" id="KIW55292.1"/>
    </source>
</evidence>
<evidence type="ECO:0008006" key="4">
    <source>
        <dbReference type="Google" id="ProtNLM"/>
    </source>
</evidence>
<keyword evidence="1" id="KW-0812">Transmembrane</keyword>
<dbReference type="PANTHER" id="PTHR35041">
    <property type="entry name" value="MEDIATOR OF RNA POLYMERASE II TRANSCRIPTION SUBUNIT 1"/>
    <property type="match status" value="1"/>
</dbReference>
<evidence type="ECO:0000313" key="3">
    <source>
        <dbReference type="Proteomes" id="UP000054342"/>
    </source>
</evidence>
<keyword evidence="3" id="KW-1185">Reference proteome</keyword>
<proteinExistence type="predicted"/>
<protein>
    <recommendedName>
        <fullName evidence="4">Transmembrane protein</fullName>
    </recommendedName>
</protein>
<accession>A0A0D2CYS0</accession>
<dbReference type="EMBL" id="KN847320">
    <property type="protein sequence ID" value="KIW55292.1"/>
    <property type="molecule type" value="Genomic_DNA"/>
</dbReference>
<name>A0A0D2CYS0_9EURO</name>
<dbReference type="HOGENOM" id="CLU_008809_1_2_1"/>
<evidence type="ECO:0000256" key="1">
    <source>
        <dbReference type="SAM" id="Phobius"/>
    </source>
</evidence>
<feature type="transmembrane region" description="Helical" evidence="1">
    <location>
        <begin position="489"/>
        <end position="511"/>
    </location>
</feature>
<feature type="transmembrane region" description="Helical" evidence="1">
    <location>
        <begin position="30"/>
        <end position="51"/>
    </location>
</feature>
<feature type="transmembrane region" description="Helical" evidence="1">
    <location>
        <begin position="72"/>
        <end position="89"/>
    </location>
</feature>
<dbReference type="OrthoDB" id="5322539at2759"/>
<dbReference type="PANTHER" id="PTHR35041:SF6">
    <property type="entry name" value="FORMYLMETHIONINE DEFORMYLASE-LIKE PROTEIN-RELATED"/>
    <property type="match status" value="1"/>
</dbReference>
<dbReference type="GeneID" id="25329492"/>
<organism evidence="2 3">
    <name type="scientific">Exophiala xenobiotica</name>
    <dbReference type="NCBI Taxonomy" id="348802"/>
    <lineage>
        <taxon>Eukaryota</taxon>
        <taxon>Fungi</taxon>
        <taxon>Dikarya</taxon>
        <taxon>Ascomycota</taxon>
        <taxon>Pezizomycotina</taxon>
        <taxon>Eurotiomycetes</taxon>
        <taxon>Chaetothyriomycetidae</taxon>
        <taxon>Chaetothyriales</taxon>
        <taxon>Herpotrichiellaceae</taxon>
        <taxon>Exophiala</taxon>
    </lineage>
</organism>
<dbReference type="STRING" id="348802.A0A0D2CYS0"/>
<keyword evidence="1" id="KW-0472">Membrane</keyword>
<keyword evidence="1" id="KW-1133">Transmembrane helix</keyword>
<dbReference type="AlphaFoldDB" id="A0A0D2CYS0"/>
<dbReference type="Proteomes" id="UP000054342">
    <property type="component" value="Unassembled WGS sequence"/>
</dbReference>
<feature type="transmembrane region" description="Helical" evidence="1">
    <location>
        <begin position="134"/>
        <end position="153"/>
    </location>
</feature>
<sequence>MFEKRAEDVVVSEIKDFQRFAHIHWRAPTVMGVSFLSAVVLMGFHHGFYLLMEGEPASSTLLQSWASRAGTALAFLARLFLAIGTGVAYDQCLWVDLHARSHDMNSLDSMFSILGNAFEFLHLRIWIRKPALAFIAAVTWLLPISAVFTPGTLSVQAVLHSSNETLQVGERAYTTNTDLYCGYATNDDGNTTSYVELATGLFIPTMATLLGNGVVPVQSSDTNVTYDIQFSGPAVTCNRSSDQDLELAKQAIAEYENSTSTRVFYYGWVPQAGWDSNVNGSFFASDNLQLGNIRLDVVSQDAAKLFIYLNTTGVDSSAKPAPFVGTPSAQMITCALYNASYAAHFEVNSTGTQKVTASATFQNWMPAFSIVDGVAGDPLVSRQMNMQAVMEGFGMMTIGPITFGFDGSMSITSVYALQLNQAMYPAKEGMDQTSLTERQISLSEALFRNMTLSMLFGVVNGQVGENQISTLALSRYFEPEFVYQPRALLIAYGISAGLALICILMGIRALLQNGASYTSSFSTIVRVTRDPALSRLIADEDDLQGAEPVPKHISRVEVRLGRSAKASPSYSSSWI</sequence>
<dbReference type="RefSeq" id="XP_013315877.1">
    <property type="nucleotide sequence ID" value="XM_013460423.1"/>
</dbReference>
<gene>
    <name evidence="2" type="ORF">PV05_07584</name>
</gene>
<reference evidence="2 3" key="1">
    <citation type="submission" date="2015-01" db="EMBL/GenBank/DDBJ databases">
        <title>The Genome Sequence of Exophiala xenobiotica CBS118157.</title>
        <authorList>
            <consortium name="The Broad Institute Genomics Platform"/>
            <person name="Cuomo C."/>
            <person name="de Hoog S."/>
            <person name="Gorbushina A."/>
            <person name="Stielow B."/>
            <person name="Teixiera M."/>
            <person name="Abouelleil A."/>
            <person name="Chapman S.B."/>
            <person name="Priest M."/>
            <person name="Young S.K."/>
            <person name="Wortman J."/>
            <person name="Nusbaum C."/>
            <person name="Birren B."/>
        </authorList>
    </citation>
    <scope>NUCLEOTIDE SEQUENCE [LARGE SCALE GENOMIC DNA]</scope>
    <source>
        <strain evidence="2 3">CBS 118157</strain>
    </source>
</reference>